<feature type="repeat" description="WD" evidence="3">
    <location>
        <begin position="156"/>
        <end position="192"/>
    </location>
</feature>
<proteinExistence type="predicted"/>
<evidence type="ECO:0000256" key="2">
    <source>
        <dbReference type="ARBA" id="ARBA00022737"/>
    </source>
</evidence>
<dbReference type="PANTHER" id="PTHR22889:SF0">
    <property type="entry name" value="WD REPEAT-CONTAINING PROTEIN 89"/>
    <property type="match status" value="1"/>
</dbReference>
<dbReference type="EMBL" id="JADGJD010001173">
    <property type="protein sequence ID" value="KAJ3046405.1"/>
    <property type="molecule type" value="Genomic_DNA"/>
</dbReference>
<dbReference type="PROSITE" id="PS50082">
    <property type="entry name" value="WD_REPEATS_2"/>
    <property type="match status" value="1"/>
</dbReference>
<dbReference type="InterPro" id="IPR036322">
    <property type="entry name" value="WD40_repeat_dom_sf"/>
</dbReference>
<dbReference type="InterPro" id="IPR015943">
    <property type="entry name" value="WD40/YVTN_repeat-like_dom_sf"/>
</dbReference>
<evidence type="ECO:0000256" key="3">
    <source>
        <dbReference type="PROSITE-ProRule" id="PRU00221"/>
    </source>
</evidence>
<evidence type="ECO:0000313" key="4">
    <source>
        <dbReference type="EMBL" id="KAJ3046405.1"/>
    </source>
</evidence>
<sequence length="279" mass="30911">MAHQQPNPFRLLHQRPPQSSEGWVLDIVPSLDRAIVAAPTAGGTIKIFDANNLSEAGSINIRRGNADSTISEVVFDTTNNALLWSADKGGAVGLWDLRSGAQALSHDGVEVRAPVLSLSVNSNHTLLAAGTELVGDDAKILFWDVRNGLAPLAEFIECHSDDVTQVRFHPEQPNAMMSGSTDGLVCLYNLETFDEDDALYQVIKEDSVHKIGYFGPSYEYLYCLTHMETFSLWQFSEAERVYQFGDIRMQTPEAKVDYLIDCAYDAETQRMYLLSGSQE</sequence>
<dbReference type="InterPro" id="IPR001680">
    <property type="entry name" value="WD40_rpt"/>
</dbReference>
<organism evidence="4 5">
    <name type="scientific">Rhizophlyctis rosea</name>
    <dbReference type="NCBI Taxonomy" id="64517"/>
    <lineage>
        <taxon>Eukaryota</taxon>
        <taxon>Fungi</taxon>
        <taxon>Fungi incertae sedis</taxon>
        <taxon>Chytridiomycota</taxon>
        <taxon>Chytridiomycota incertae sedis</taxon>
        <taxon>Chytridiomycetes</taxon>
        <taxon>Rhizophlyctidales</taxon>
        <taxon>Rhizophlyctidaceae</taxon>
        <taxon>Rhizophlyctis</taxon>
    </lineage>
</organism>
<reference evidence="4" key="1">
    <citation type="submission" date="2020-05" db="EMBL/GenBank/DDBJ databases">
        <title>Phylogenomic resolution of chytrid fungi.</title>
        <authorList>
            <person name="Stajich J.E."/>
            <person name="Amses K."/>
            <person name="Simmons R."/>
            <person name="Seto K."/>
            <person name="Myers J."/>
            <person name="Bonds A."/>
            <person name="Quandt C.A."/>
            <person name="Barry K."/>
            <person name="Liu P."/>
            <person name="Grigoriev I."/>
            <person name="Longcore J.E."/>
            <person name="James T.Y."/>
        </authorList>
    </citation>
    <scope>NUCLEOTIDE SEQUENCE</scope>
    <source>
        <strain evidence="4">JEL0318</strain>
    </source>
</reference>
<evidence type="ECO:0000313" key="5">
    <source>
        <dbReference type="Proteomes" id="UP001212841"/>
    </source>
</evidence>
<dbReference type="Pfam" id="PF00400">
    <property type="entry name" value="WD40"/>
    <property type="match status" value="2"/>
</dbReference>
<accession>A0AAD5S507</accession>
<dbReference type="Proteomes" id="UP001212841">
    <property type="component" value="Unassembled WGS sequence"/>
</dbReference>
<dbReference type="InterPro" id="IPR039328">
    <property type="entry name" value="WDR89"/>
</dbReference>
<evidence type="ECO:0000256" key="1">
    <source>
        <dbReference type="ARBA" id="ARBA00022574"/>
    </source>
</evidence>
<gene>
    <name evidence="4" type="primary">WDR89</name>
    <name evidence="4" type="ORF">HK097_000882</name>
</gene>
<comment type="caution">
    <text evidence="4">The sequence shown here is derived from an EMBL/GenBank/DDBJ whole genome shotgun (WGS) entry which is preliminary data.</text>
</comment>
<keyword evidence="1 3" id="KW-0853">WD repeat</keyword>
<dbReference type="PANTHER" id="PTHR22889">
    <property type="entry name" value="WD REPEAT-CONTAINING PROTEIN 89"/>
    <property type="match status" value="1"/>
</dbReference>
<name>A0AAD5S507_9FUNG</name>
<dbReference type="SUPFAM" id="SSF50978">
    <property type="entry name" value="WD40 repeat-like"/>
    <property type="match status" value="1"/>
</dbReference>
<keyword evidence="5" id="KW-1185">Reference proteome</keyword>
<dbReference type="AlphaFoldDB" id="A0AAD5S507"/>
<dbReference type="Gene3D" id="2.130.10.10">
    <property type="entry name" value="YVTN repeat-like/Quinoprotein amine dehydrogenase"/>
    <property type="match status" value="1"/>
</dbReference>
<keyword evidence="2" id="KW-0677">Repeat</keyword>
<dbReference type="SMART" id="SM00320">
    <property type="entry name" value="WD40"/>
    <property type="match status" value="3"/>
</dbReference>
<protein>
    <submittedName>
        <fullName evidence="4">WD repeat-containing protein 89</fullName>
    </submittedName>
</protein>